<proteinExistence type="predicted"/>
<feature type="compositionally biased region" description="Basic residues" evidence="1">
    <location>
        <begin position="37"/>
        <end position="46"/>
    </location>
</feature>
<keyword evidence="3" id="KW-1185">Reference proteome</keyword>
<feature type="region of interest" description="Disordered" evidence="1">
    <location>
        <begin position="1"/>
        <end position="99"/>
    </location>
</feature>
<evidence type="ECO:0000313" key="3">
    <source>
        <dbReference type="Proteomes" id="UP000250235"/>
    </source>
</evidence>
<dbReference type="EMBL" id="KV005881">
    <property type="protein sequence ID" value="KZV33328.1"/>
    <property type="molecule type" value="Genomic_DNA"/>
</dbReference>
<gene>
    <name evidence="2" type="ORF">F511_41606</name>
</gene>
<organism evidence="2 3">
    <name type="scientific">Dorcoceras hygrometricum</name>
    <dbReference type="NCBI Taxonomy" id="472368"/>
    <lineage>
        <taxon>Eukaryota</taxon>
        <taxon>Viridiplantae</taxon>
        <taxon>Streptophyta</taxon>
        <taxon>Embryophyta</taxon>
        <taxon>Tracheophyta</taxon>
        <taxon>Spermatophyta</taxon>
        <taxon>Magnoliopsida</taxon>
        <taxon>eudicotyledons</taxon>
        <taxon>Gunneridae</taxon>
        <taxon>Pentapetalae</taxon>
        <taxon>asterids</taxon>
        <taxon>lamiids</taxon>
        <taxon>Lamiales</taxon>
        <taxon>Gesneriaceae</taxon>
        <taxon>Didymocarpoideae</taxon>
        <taxon>Trichosporeae</taxon>
        <taxon>Loxocarpinae</taxon>
        <taxon>Dorcoceras</taxon>
    </lineage>
</organism>
<reference evidence="2 3" key="1">
    <citation type="journal article" date="2015" name="Proc. Natl. Acad. Sci. U.S.A.">
        <title>The resurrection genome of Boea hygrometrica: A blueprint for survival of dehydration.</title>
        <authorList>
            <person name="Xiao L."/>
            <person name="Yang G."/>
            <person name="Zhang L."/>
            <person name="Yang X."/>
            <person name="Zhao S."/>
            <person name="Ji Z."/>
            <person name="Zhou Q."/>
            <person name="Hu M."/>
            <person name="Wang Y."/>
            <person name="Chen M."/>
            <person name="Xu Y."/>
            <person name="Jin H."/>
            <person name="Xiao X."/>
            <person name="Hu G."/>
            <person name="Bao F."/>
            <person name="Hu Y."/>
            <person name="Wan P."/>
            <person name="Li L."/>
            <person name="Deng X."/>
            <person name="Kuang T."/>
            <person name="Xiang C."/>
            <person name="Zhu J.K."/>
            <person name="Oliver M.J."/>
            <person name="He Y."/>
        </authorList>
    </citation>
    <scope>NUCLEOTIDE SEQUENCE [LARGE SCALE GENOMIC DNA]</scope>
    <source>
        <strain evidence="3">cv. XS01</strain>
    </source>
</reference>
<accession>A0A2Z7BMK9</accession>
<evidence type="ECO:0000256" key="1">
    <source>
        <dbReference type="SAM" id="MobiDB-lite"/>
    </source>
</evidence>
<sequence length="99" mass="11665">MIISFMEKCDATSWTRKRTKTKRRGQLRNSMQEHGRGRGRRRRRGQQRNTAFKIMDKDEDEDEDEVNRGTQHARSLQQISFRVPTEGAKSGDHYAQVDI</sequence>
<feature type="compositionally biased region" description="Polar residues" evidence="1">
    <location>
        <begin position="68"/>
        <end position="80"/>
    </location>
</feature>
<dbReference type="Proteomes" id="UP000250235">
    <property type="component" value="Unassembled WGS sequence"/>
</dbReference>
<feature type="compositionally biased region" description="Basic residues" evidence="1">
    <location>
        <begin position="15"/>
        <end position="26"/>
    </location>
</feature>
<dbReference type="AlphaFoldDB" id="A0A2Z7BMK9"/>
<evidence type="ECO:0000313" key="2">
    <source>
        <dbReference type="EMBL" id="KZV33328.1"/>
    </source>
</evidence>
<name>A0A2Z7BMK9_9LAMI</name>
<protein>
    <submittedName>
        <fullName evidence="2">Uncharacterized protein</fullName>
    </submittedName>
</protein>